<evidence type="ECO:0000313" key="3">
    <source>
        <dbReference type="Proteomes" id="UP000028341"/>
    </source>
</evidence>
<gene>
    <name evidence="2" type="ORF">BU52_16680</name>
</gene>
<feature type="region of interest" description="Disordered" evidence="1">
    <location>
        <begin position="60"/>
        <end position="80"/>
    </location>
</feature>
<dbReference type="EMBL" id="JFCB01000013">
    <property type="protein sequence ID" value="KES06055.1"/>
    <property type="molecule type" value="Genomic_DNA"/>
</dbReference>
<keyword evidence="3" id="KW-1185">Reference proteome</keyword>
<comment type="caution">
    <text evidence="2">The sequence shown here is derived from an EMBL/GenBank/DDBJ whole genome shotgun (WGS) entry which is preliminary data.</text>
</comment>
<sequence length="80" mass="8486">MGAHVLLTVLLGSALSMLLSPGESALVVLMRAAVMSACSVAFLPPLTGQGGRQLRRLCDVRETLRGTSGPRPRRERPTTT</sequence>
<accession>A0A081XR82</accession>
<evidence type="ECO:0000256" key="1">
    <source>
        <dbReference type="SAM" id="MobiDB-lite"/>
    </source>
</evidence>
<reference evidence="2 3" key="1">
    <citation type="submission" date="2014-02" db="EMBL/GenBank/DDBJ databases">
        <title>The genome announcement of Streptomyces toyocaensis NRRL15009.</title>
        <authorList>
            <person name="Hong H.-J."/>
            <person name="Kwun M.J."/>
        </authorList>
    </citation>
    <scope>NUCLEOTIDE SEQUENCE [LARGE SCALE GENOMIC DNA]</scope>
    <source>
        <strain evidence="2 3">NRRL 15009</strain>
    </source>
</reference>
<dbReference type="AlphaFoldDB" id="A0A081XR82"/>
<organism evidence="2 3">
    <name type="scientific">Streptomyces toyocaensis</name>
    <dbReference type="NCBI Taxonomy" id="55952"/>
    <lineage>
        <taxon>Bacteria</taxon>
        <taxon>Bacillati</taxon>
        <taxon>Actinomycetota</taxon>
        <taxon>Actinomycetes</taxon>
        <taxon>Kitasatosporales</taxon>
        <taxon>Streptomycetaceae</taxon>
        <taxon>Streptomyces</taxon>
    </lineage>
</organism>
<dbReference type="STRING" id="55952.BU52_16680"/>
<protein>
    <submittedName>
        <fullName evidence="2">Uncharacterized protein</fullName>
    </submittedName>
</protein>
<evidence type="ECO:0000313" key="2">
    <source>
        <dbReference type="EMBL" id="KES06055.1"/>
    </source>
</evidence>
<dbReference type="Proteomes" id="UP000028341">
    <property type="component" value="Unassembled WGS sequence"/>
</dbReference>
<proteinExistence type="predicted"/>
<name>A0A081XR82_STRTO</name>